<evidence type="ECO:0000256" key="1">
    <source>
        <dbReference type="SAM" id="Phobius"/>
    </source>
</evidence>
<organism evidence="2 3">
    <name type="scientific">Eumeta variegata</name>
    <name type="common">Bagworm moth</name>
    <name type="synonym">Eumeta japonica</name>
    <dbReference type="NCBI Taxonomy" id="151549"/>
    <lineage>
        <taxon>Eukaryota</taxon>
        <taxon>Metazoa</taxon>
        <taxon>Ecdysozoa</taxon>
        <taxon>Arthropoda</taxon>
        <taxon>Hexapoda</taxon>
        <taxon>Insecta</taxon>
        <taxon>Pterygota</taxon>
        <taxon>Neoptera</taxon>
        <taxon>Endopterygota</taxon>
        <taxon>Lepidoptera</taxon>
        <taxon>Glossata</taxon>
        <taxon>Ditrysia</taxon>
        <taxon>Tineoidea</taxon>
        <taxon>Psychidae</taxon>
        <taxon>Oiketicinae</taxon>
        <taxon>Eumeta</taxon>
    </lineage>
</organism>
<accession>A0A4C1ZRT2</accession>
<evidence type="ECO:0000313" key="3">
    <source>
        <dbReference type="Proteomes" id="UP000299102"/>
    </source>
</evidence>
<comment type="caution">
    <text evidence="2">The sequence shown here is derived from an EMBL/GenBank/DDBJ whole genome shotgun (WGS) entry which is preliminary data.</text>
</comment>
<keyword evidence="3" id="KW-1185">Reference proteome</keyword>
<dbReference type="EMBL" id="BGZK01002152">
    <property type="protein sequence ID" value="GBP91216.1"/>
    <property type="molecule type" value="Genomic_DNA"/>
</dbReference>
<dbReference type="AlphaFoldDB" id="A0A4C1ZRT2"/>
<dbReference type="OrthoDB" id="6627902at2759"/>
<name>A0A4C1ZRT2_EUMVA</name>
<keyword evidence="1" id="KW-1133">Transmembrane helix</keyword>
<sequence>MVLTRKLKNDNPVVHMNGEHIRLVDEIRFLGLTIDRKLTFIPHVAKTCNKATNIYKGLARAAKVTWGLSPGIVRTIYIYIYIYVIEPIVLYASCIWTPATSKVGVWKMINAVQRNVALKACRAHRTVSLHSALILPRLLPFDIRARKAA</sequence>
<proteinExistence type="predicted"/>
<evidence type="ECO:0000313" key="2">
    <source>
        <dbReference type="EMBL" id="GBP91216.1"/>
    </source>
</evidence>
<keyword evidence="1" id="KW-0812">Transmembrane</keyword>
<dbReference type="Proteomes" id="UP000299102">
    <property type="component" value="Unassembled WGS sequence"/>
</dbReference>
<feature type="transmembrane region" description="Helical" evidence="1">
    <location>
        <begin position="76"/>
        <end position="99"/>
    </location>
</feature>
<protein>
    <submittedName>
        <fullName evidence="2">115 kDa protein in type-1 retrotransposable element R1DM</fullName>
    </submittedName>
</protein>
<reference evidence="2 3" key="1">
    <citation type="journal article" date="2019" name="Commun. Biol.">
        <title>The bagworm genome reveals a unique fibroin gene that provides high tensile strength.</title>
        <authorList>
            <person name="Kono N."/>
            <person name="Nakamura H."/>
            <person name="Ohtoshi R."/>
            <person name="Tomita M."/>
            <person name="Numata K."/>
            <person name="Arakawa K."/>
        </authorList>
    </citation>
    <scope>NUCLEOTIDE SEQUENCE [LARGE SCALE GENOMIC DNA]</scope>
</reference>
<keyword evidence="1" id="KW-0472">Membrane</keyword>
<gene>
    <name evidence="2" type="ORF">EVAR_60666_1</name>
</gene>